<evidence type="ECO:0000259" key="10">
    <source>
        <dbReference type="Pfam" id="PF17777"/>
    </source>
</evidence>
<proteinExistence type="inferred from homology"/>
<dbReference type="GO" id="GO:0006364">
    <property type="term" value="P:rRNA processing"/>
    <property type="evidence" value="ECO:0007669"/>
    <property type="project" value="TreeGrafter"/>
</dbReference>
<name>A0A1S3HBR7_LINAN</name>
<dbReference type="GO" id="GO:0030687">
    <property type="term" value="C:preribosome, large subunit precursor"/>
    <property type="evidence" value="ECO:0007669"/>
    <property type="project" value="TreeGrafter"/>
</dbReference>
<dbReference type="OrthoDB" id="10262308at2759"/>
<dbReference type="FunFam" id="3.90.105.20:FF:000002">
    <property type="entry name" value="Ribosome assembly factor mrt4"/>
    <property type="match status" value="1"/>
</dbReference>
<evidence type="ECO:0000256" key="2">
    <source>
        <dbReference type="ARBA" id="ARBA00008889"/>
    </source>
</evidence>
<sequence>MPKSKRDKKISLTQTKKKGLELKQGLVQEIQNCVDKYARIFLFSVQNMRNSKLKDVRTEWKHSRFFFGKNKVMALALGRTAEDEYRDDLHLLSKRLRGQMGLLFTNQSKKEVLEWFKEFRDKDYARSGNVATQTVVIDQGPLSKFSHSMEPQLRQLGLATKLVKGVITLTSDHTVCEQGDILTPEQCRILKLFGHLMADFYISVEAMWSNNGTFEEFSDTQDHIVPPKIRLKPKQTTDEDDDGLMVEVVPENEEMTDDDDEEEDQ</sequence>
<accession>A0A1S3HBR7</accession>
<dbReference type="FunFam" id="3.30.70.1730:FF:000004">
    <property type="entry name" value="Ribosome assembly factor mrt4"/>
    <property type="match status" value="1"/>
</dbReference>
<evidence type="ECO:0000256" key="4">
    <source>
        <dbReference type="ARBA" id="ARBA00022517"/>
    </source>
</evidence>
<dbReference type="Pfam" id="PF17777">
    <property type="entry name" value="RL10P_insert"/>
    <property type="match status" value="1"/>
</dbReference>
<keyword evidence="4 8" id="KW-0690">Ribosome biogenesis</keyword>
<keyword evidence="11" id="KW-1185">Reference proteome</keyword>
<dbReference type="GeneID" id="106153874"/>
<feature type="compositionally biased region" description="Acidic residues" evidence="9">
    <location>
        <begin position="238"/>
        <end position="265"/>
    </location>
</feature>
<dbReference type="FunCoup" id="A0A1S3HBR7">
    <property type="interactions" value="2168"/>
</dbReference>
<comment type="subunit">
    <text evidence="7">Associates with the pre-60S ribosomal particle. Interacts with MINAS-60 (product of an alternative open reading frame of RBM10).</text>
</comment>
<dbReference type="Gene3D" id="3.30.70.1730">
    <property type="match status" value="1"/>
</dbReference>
<evidence type="ECO:0000256" key="6">
    <source>
        <dbReference type="ARBA" id="ARBA00023242"/>
    </source>
</evidence>
<dbReference type="PANTHER" id="PTHR45841">
    <property type="entry name" value="MRNA TURNOVER PROTEIN 4 MRTO4"/>
    <property type="match status" value="1"/>
</dbReference>
<dbReference type="GO" id="GO:0003723">
    <property type="term" value="F:RNA binding"/>
    <property type="evidence" value="ECO:0007669"/>
    <property type="project" value="TreeGrafter"/>
</dbReference>
<dbReference type="Proteomes" id="UP000085678">
    <property type="component" value="Unplaced"/>
</dbReference>
<comment type="subcellular location">
    <subcellularLocation>
        <location evidence="8">Cytoplasm</location>
    </subcellularLocation>
    <subcellularLocation>
        <location evidence="8">Nucleus</location>
        <location evidence="8">Nucleolus</location>
    </subcellularLocation>
</comment>
<evidence type="ECO:0000313" key="11">
    <source>
        <dbReference type="Proteomes" id="UP000085678"/>
    </source>
</evidence>
<evidence type="ECO:0000256" key="5">
    <source>
        <dbReference type="ARBA" id="ARBA00022553"/>
    </source>
</evidence>
<dbReference type="SUPFAM" id="SSF160369">
    <property type="entry name" value="Ribosomal protein L10-like"/>
    <property type="match status" value="1"/>
</dbReference>
<keyword evidence="6 8" id="KW-0539">Nucleus</keyword>
<dbReference type="Gene3D" id="3.90.105.20">
    <property type="match status" value="1"/>
</dbReference>
<evidence type="ECO:0000256" key="3">
    <source>
        <dbReference type="ARBA" id="ARBA00022490"/>
    </source>
</evidence>
<dbReference type="InterPro" id="IPR033867">
    <property type="entry name" value="Mrt4"/>
</dbReference>
<feature type="region of interest" description="Disordered" evidence="9">
    <location>
        <begin position="232"/>
        <end position="265"/>
    </location>
</feature>
<dbReference type="KEGG" id="lak:106153874"/>
<dbReference type="GO" id="GO:0000956">
    <property type="term" value="P:nuclear-transcribed mRNA catabolic process"/>
    <property type="evidence" value="ECO:0007669"/>
    <property type="project" value="TreeGrafter"/>
</dbReference>
<evidence type="ECO:0000256" key="7">
    <source>
        <dbReference type="ARBA" id="ARBA00066238"/>
    </source>
</evidence>
<feature type="domain" description="Large ribosomal subunit protein uL10-like insertion" evidence="10">
    <location>
        <begin position="125"/>
        <end position="194"/>
    </location>
</feature>
<dbReference type="InterPro" id="IPR001790">
    <property type="entry name" value="Ribosomal_uL10"/>
</dbReference>
<comment type="function">
    <text evidence="1 8">Component of the ribosome assembly machinery. Nuclear paralog of the ribosomal protein P0, it binds pre-60S subunits at an early stage of assembly in the nucleolus, and is replaced by P0 in cytoplasmic pre-60S subunits and mature 80S ribosomes.</text>
</comment>
<dbReference type="GO" id="GO:0005737">
    <property type="term" value="C:cytoplasm"/>
    <property type="evidence" value="ECO:0007669"/>
    <property type="project" value="UniProtKB-SubCell"/>
</dbReference>
<dbReference type="AlphaFoldDB" id="A0A1S3HBR7"/>
<gene>
    <name evidence="12" type="primary">LOC106153874</name>
</gene>
<keyword evidence="3 8" id="KW-0963">Cytoplasm</keyword>
<evidence type="ECO:0000256" key="8">
    <source>
        <dbReference type="RuleBase" id="RU364039"/>
    </source>
</evidence>
<dbReference type="InterPro" id="IPR043164">
    <property type="entry name" value="Ribosomal_uL10-like_insert_sf"/>
</dbReference>
<evidence type="ECO:0000313" key="12">
    <source>
        <dbReference type="RefSeq" id="XP_013383453.1"/>
    </source>
</evidence>
<dbReference type="InParanoid" id="A0A1S3HBR7"/>
<organism evidence="11 12">
    <name type="scientific">Lingula anatina</name>
    <name type="common">Brachiopod</name>
    <name type="synonym">Lingula unguis</name>
    <dbReference type="NCBI Taxonomy" id="7574"/>
    <lineage>
        <taxon>Eukaryota</taxon>
        <taxon>Metazoa</taxon>
        <taxon>Spiralia</taxon>
        <taxon>Lophotrochozoa</taxon>
        <taxon>Brachiopoda</taxon>
        <taxon>Linguliformea</taxon>
        <taxon>Lingulata</taxon>
        <taxon>Lingulida</taxon>
        <taxon>Linguloidea</taxon>
        <taxon>Lingulidae</taxon>
        <taxon>Lingula</taxon>
    </lineage>
</organism>
<dbReference type="RefSeq" id="XP_013383453.1">
    <property type="nucleotide sequence ID" value="XM_013527999.1"/>
</dbReference>
<reference evidence="12" key="1">
    <citation type="submission" date="2025-08" db="UniProtKB">
        <authorList>
            <consortium name="RefSeq"/>
        </authorList>
    </citation>
    <scope>IDENTIFICATION</scope>
    <source>
        <tissue evidence="12">Gonads</tissue>
    </source>
</reference>
<dbReference type="GO" id="GO:0005730">
    <property type="term" value="C:nucleolus"/>
    <property type="evidence" value="ECO:0007669"/>
    <property type="project" value="UniProtKB-SubCell"/>
</dbReference>
<dbReference type="STRING" id="7574.A0A1S3HBR7"/>
<dbReference type="Pfam" id="PF00466">
    <property type="entry name" value="Ribosomal_L10"/>
    <property type="match status" value="1"/>
</dbReference>
<dbReference type="PANTHER" id="PTHR45841:SF1">
    <property type="entry name" value="MRNA TURNOVER PROTEIN 4 HOMOLOG"/>
    <property type="match status" value="1"/>
</dbReference>
<dbReference type="GO" id="GO:0000027">
    <property type="term" value="P:ribosomal large subunit assembly"/>
    <property type="evidence" value="ECO:0007669"/>
    <property type="project" value="InterPro"/>
</dbReference>
<dbReference type="InterPro" id="IPR043141">
    <property type="entry name" value="Ribosomal_uL10-like_sf"/>
</dbReference>
<dbReference type="InterPro" id="IPR040637">
    <property type="entry name" value="Ribosomal_uL10-like_insert"/>
</dbReference>
<evidence type="ECO:0000256" key="1">
    <source>
        <dbReference type="ARBA" id="ARBA00004046"/>
    </source>
</evidence>
<comment type="similarity">
    <text evidence="2 8">Belongs to the universal ribosomal protein uL10 family.</text>
</comment>
<evidence type="ECO:0000256" key="9">
    <source>
        <dbReference type="SAM" id="MobiDB-lite"/>
    </source>
</evidence>
<protein>
    <recommendedName>
        <fullName evidence="8">Ribosome assembly factor mrt4</fullName>
    </recommendedName>
</protein>
<keyword evidence="5" id="KW-0597">Phosphoprotein</keyword>
<dbReference type="CDD" id="cd05796">
    <property type="entry name" value="Ribosomal_P0_like"/>
    <property type="match status" value="1"/>
</dbReference>
<dbReference type="InterPro" id="IPR051742">
    <property type="entry name" value="Ribosome_Assembly_uL10"/>
</dbReference>